<evidence type="ECO:0000256" key="1">
    <source>
        <dbReference type="SAM" id="MobiDB-lite"/>
    </source>
</evidence>
<proteinExistence type="predicted"/>
<dbReference type="PANTHER" id="PTHR12822:SF2">
    <property type="entry name" value="PROTEIN YIPF"/>
    <property type="match status" value="1"/>
</dbReference>
<accession>A0ABX6EUW0</accession>
<dbReference type="Proteomes" id="UP000422736">
    <property type="component" value="Chromosome 3"/>
</dbReference>
<protein>
    <submittedName>
        <fullName evidence="3">YPT-interacting protein</fullName>
    </submittedName>
</protein>
<gene>
    <name evidence="3" type="primary">YIP5</name>
    <name evidence="3" type="ORF">FIM1_2314</name>
</gene>
<evidence type="ECO:0000313" key="3">
    <source>
        <dbReference type="EMBL" id="QGN15621.1"/>
    </source>
</evidence>
<feature type="transmembrane region" description="Helical" evidence="2">
    <location>
        <begin position="248"/>
        <end position="268"/>
    </location>
</feature>
<feature type="transmembrane region" description="Helical" evidence="2">
    <location>
        <begin position="109"/>
        <end position="128"/>
    </location>
</feature>
<keyword evidence="4" id="KW-1185">Reference proteome</keyword>
<dbReference type="InterPro" id="IPR039765">
    <property type="entry name" value="Yip5/YIPF1/YIPF2"/>
</dbReference>
<feature type="transmembrane region" description="Helical" evidence="2">
    <location>
        <begin position="215"/>
        <end position="236"/>
    </location>
</feature>
<evidence type="ECO:0000256" key="2">
    <source>
        <dbReference type="SAM" id="Phobius"/>
    </source>
</evidence>
<feature type="transmembrane region" description="Helical" evidence="2">
    <location>
        <begin position="188"/>
        <end position="208"/>
    </location>
</feature>
<keyword evidence="2" id="KW-0812">Transmembrane</keyword>
<dbReference type="EMBL" id="CP015056">
    <property type="protein sequence ID" value="QGN15621.1"/>
    <property type="molecule type" value="Genomic_DNA"/>
</dbReference>
<reference evidence="3 4" key="1">
    <citation type="submission" date="2016-03" db="EMBL/GenBank/DDBJ databases">
        <title>How can Kluyveromyces marxianus grow so fast - potential evolutionary course in Saccharomyces Complex revealed by comparative genomics.</title>
        <authorList>
            <person name="Mo W."/>
            <person name="Lu W."/>
            <person name="Yang X."/>
            <person name="Qi J."/>
            <person name="Lv H."/>
        </authorList>
    </citation>
    <scope>NUCLEOTIDE SEQUENCE [LARGE SCALE GENOMIC DNA]</scope>
    <source>
        <strain evidence="3 4">FIM1</strain>
    </source>
</reference>
<feature type="transmembrane region" description="Helical" evidence="2">
    <location>
        <begin position="149"/>
        <end position="176"/>
    </location>
</feature>
<evidence type="ECO:0000313" key="4">
    <source>
        <dbReference type="Proteomes" id="UP000422736"/>
    </source>
</evidence>
<name>A0ABX6EUW0_KLUMA</name>
<keyword evidence="2" id="KW-0472">Membrane</keyword>
<organism evidence="3 4">
    <name type="scientific">Kluyveromyces marxianus</name>
    <name type="common">Yeast</name>
    <name type="synonym">Candida kefyr</name>
    <dbReference type="NCBI Taxonomy" id="4911"/>
    <lineage>
        <taxon>Eukaryota</taxon>
        <taxon>Fungi</taxon>
        <taxon>Dikarya</taxon>
        <taxon>Ascomycota</taxon>
        <taxon>Saccharomycotina</taxon>
        <taxon>Saccharomycetes</taxon>
        <taxon>Saccharomycetales</taxon>
        <taxon>Saccharomycetaceae</taxon>
        <taxon>Kluyveromyces</taxon>
    </lineage>
</organism>
<feature type="region of interest" description="Disordered" evidence="1">
    <location>
        <begin position="27"/>
        <end position="56"/>
    </location>
</feature>
<keyword evidence="2" id="KW-1133">Transmembrane helix</keyword>
<sequence length="269" mass="30181">MNTNKDLIDQDDDDINPFEDDSFVPKVVPGMKPFDPEQLETPHNDEFNGLQPDHSNKPIPGSTTVFSRLSPYFQTDETMLKQKIVTALKLGELRTLRDQESDSNIQLDLYSTVWVTATVIMVLFLSYSGKSVFKSLIKNSYAHVTDFQAMINCFLLFYFYVLGVPMLAYVVCQFFFKETFDVITALDTYGISNVVWVPIGLISVLSGLGGSLENVIEWVLVLIGGAYSGAIIYIQLSNVVLDLQNGKTLLYGMIGLHVFFTIMVKVIIL</sequence>
<dbReference type="PANTHER" id="PTHR12822">
    <property type="entry name" value="PROTEIN YIPF"/>
    <property type="match status" value="1"/>
</dbReference>